<dbReference type="STRING" id="1276920.ADIAG_02888"/>
<evidence type="ECO:0000256" key="1">
    <source>
        <dbReference type="SAM" id="Phobius"/>
    </source>
</evidence>
<keyword evidence="1" id="KW-0812">Transmembrane</keyword>
<dbReference type="AlphaFoldDB" id="M7MSN0"/>
<feature type="transmembrane region" description="Helical" evidence="1">
    <location>
        <begin position="18"/>
        <end position="51"/>
    </location>
</feature>
<protein>
    <submittedName>
        <fullName evidence="2">Uncharacterized protein</fullName>
    </submittedName>
</protein>
<keyword evidence="3" id="KW-1185">Reference proteome</keyword>
<keyword evidence="1" id="KW-1133">Transmembrane helix</keyword>
<sequence>MLQESFTFAEENRMFERIIWFVVAVVLTAMAVSLWADAWVAALGAGALAAYSAVSAIRGRCFGDVCAVPITAAEPVDTQPETCRE</sequence>
<dbReference type="Proteomes" id="UP000012015">
    <property type="component" value="Unassembled WGS sequence"/>
</dbReference>
<keyword evidence="1" id="KW-0472">Membrane</keyword>
<organism evidence="2 3">
    <name type="scientific">Paeniglutamicibacter gangotriensis Lz1y</name>
    <dbReference type="NCBI Taxonomy" id="1276920"/>
    <lineage>
        <taxon>Bacteria</taxon>
        <taxon>Bacillati</taxon>
        <taxon>Actinomycetota</taxon>
        <taxon>Actinomycetes</taxon>
        <taxon>Micrococcales</taxon>
        <taxon>Micrococcaceae</taxon>
        <taxon>Paeniglutamicibacter</taxon>
    </lineage>
</organism>
<reference evidence="2 3" key="1">
    <citation type="journal article" date="2013" name="Genome Announc.">
        <title>Draft Genome Sequence of Arthrobacter gangotriensis Strain Lz1yT, Isolated from a Penguin Rookery Soil Sample Collected in Antarctica, near the Indian Station Dakshin Gangotri.</title>
        <authorList>
            <person name="Shivaji S."/>
            <person name="Ara S."/>
            <person name="Bandi S."/>
            <person name="Singh A."/>
            <person name="Kumar Pinnaka A."/>
        </authorList>
    </citation>
    <scope>NUCLEOTIDE SEQUENCE [LARGE SCALE GENOMIC DNA]</scope>
    <source>
        <strain evidence="2 3">Lz1y</strain>
    </source>
</reference>
<dbReference type="EMBL" id="AOCK01000008">
    <property type="protein sequence ID" value="EMQ97945.1"/>
    <property type="molecule type" value="Genomic_DNA"/>
</dbReference>
<comment type="caution">
    <text evidence="2">The sequence shown here is derived from an EMBL/GenBank/DDBJ whole genome shotgun (WGS) entry which is preliminary data.</text>
</comment>
<evidence type="ECO:0000313" key="3">
    <source>
        <dbReference type="Proteomes" id="UP000012015"/>
    </source>
</evidence>
<evidence type="ECO:0000313" key="2">
    <source>
        <dbReference type="EMBL" id="EMQ97945.1"/>
    </source>
</evidence>
<dbReference type="PATRIC" id="fig|1276920.7.peg.2890"/>
<gene>
    <name evidence="2" type="ORF">ADIAG_02888</name>
</gene>
<proteinExistence type="predicted"/>
<name>M7MSN0_9MICC</name>
<accession>M7MSN0</accession>